<feature type="transmembrane region" description="Helical" evidence="2">
    <location>
        <begin position="60"/>
        <end position="87"/>
    </location>
</feature>
<feature type="transmembrane region" description="Helical" evidence="2">
    <location>
        <begin position="99"/>
        <end position="121"/>
    </location>
</feature>
<dbReference type="EMBL" id="JBBXJM010000006">
    <property type="protein sequence ID" value="KAL1406028.1"/>
    <property type="molecule type" value="Genomic_DNA"/>
</dbReference>
<keyword evidence="4" id="KW-1185">Reference proteome</keyword>
<feature type="transmembrane region" description="Helical" evidence="2">
    <location>
        <begin position="27"/>
        <end position="48"/>
    </location>
</feature>
<keyword evidence="2" id="KW-1133">Transmembrane helix</keyword>
<keyword evidence="2" id="KW-0812">Transmembrane</keyword>
<name>A0ABR3PUB3_9TREE</name>
<comment type="caution">
    <text evidence="3">The sequence shown here is derived from an EMBL/GenBank/DDBJ whole genome shotgun (WGS) entry which is preliminary data.</text>
</comment>
<accession>A0ABR3PUB3</accession>
<evidence type="ECO:0000256" key="1">
    <source>
        <dbReference type="SAM" id="MobiDB-lite"/>
    </source>
</evidence>
<feature type="compositionally biased region" description="Polar residues" evidence="1">
    <location>
        <begin position="332"/>
        <end position="360"/>
    </location>
</feature>
<feature type="transmembrane region" description="Helical" evidence="2">
    <location>
        <begin position="217"/>
        <end position="237"/>
    </location>
</feature>
<protein>
    <submittedName>
        <fullName evidence="3">Uncharacterized protein</fullName>
    </submittedName>
</protein>
<dbReference type="PANTHER" id="PTHR40465">
    <property type="entry name" value="CHROMOSOME 1, WHOLE GENOME SHOTGUN SEQUENCE"/>
    <property type="match status" value="1"/>
</dbReference>
<dbReference type="PANTHER" id="PTHR40465:SF1">
    <property type="entry name" value="DUF6534 DOMAIN-CONTAINING PROTEIN"/>
    <property type="match status" value="1"/>
</dbReference>
<feature type="compositionally biased region" description="Basic and acidic residues" evidence="1">
    <location>
        <begin position="381"/>
        <end position="390"/>
    </location>
</feature>
<dbReference type="RefSeq" id="XP_069205972.1">
    <property type="nucleotide sequence ID" value="XM_069356131.1"/>
</dbReference>
<evidence type="ECO:0000313" key="4">
    <source>
        <dbReference type="Proteomes" id="UP001565368"/>
    </source>
</evidence>
<proteinExistence type="predicted"/>
<dbReference type="Proteomes" id="UP001565368">
    <property type="component" value="Unassembled WGS sequence"/>
</dbReference>
<gene>
    <name evidence="3" type="ORF">Q8F55_007711</name>
</gene>
<organism evidence="3 4">
    <name type="scientific">Vanrija albida</name>
    <dbReference type="NCBI Taxonomy" id="181172"/>
    <lineage>
        <taxon>Eukaryota</taxon>
        <taxon>Fungi</taxon>
        <taxon>Dikarya</taxon>
        <taxon>Basidiomycota</taxon>
        <taxon>Agaricomycotina</taxon>
        <taxon>Tremellomycetes</taxon>
        <taxon>Trichosporonales</taxon>
        <taxon>Trichosporonaceae</taxon>
        <taxon>Vanrija</taxon>
    </lineage>
</organism>
<feature type="transmembrane region" description="Helical" evidence="2">
    <location>
        <begin position="133"/>
        <end position="154"/>
    </location>
</feature>
<evidence type="ECO:0000256" key="2">
    <source>
        <dbReference type="SAM" id="Phobius"/>
    </source>
</evidence>
<reference evidence="3 4" key="1">
    <citation type="submission" date="2023-08" db="EMBL/GenBank/DDBJ databases">
        <title>Annotated Genome Sequence of Vanrija albida AlHP1.</title>
        <authorList>
            <person name="Herzog R."/>
        </authorList>
    </citation>
    <scope>NUCLEOTIDE SEQUENCE [LARGE SCALE GENOMIC DNA]</scope>
    <source>
        <strain evidence="3 4">AlHP1</strain>
    </source>
</reference>
<evidence type="ECO:0000313" key="3">
    <source>
        <dbReference type="EMBL" id="KAL1406028.1"/>
    </source>
</evidence>
<feature type="transmembrane region" description="Helical" evidence="2">
    <location>
        <begin position="174"/>
        <end position="196"/>
    </location>
</feature>
<feature type="region of interest" description="Disordered" evidence="1">
    <location>
        <begin position="305"/>
        <end position="390"/>
    </location>
</feature>
<keyword evidence="2" id="KW-0472">Membrane</keyword>
<sequence length="390" mass="42222">MSAVLGRNETLAEAAMLPHRSFNLTCILLQPLLDMFWCGLLSALLLQYWQTDARRDRPWLRLNVLAAAVLAYGYSGYCIFINVHFFVLNYGLYAPFYDYGLTAAFPALDATNSAVAHVYLTHRAYRLNPRYPVPAFMGLVVLLYLAAAYTRTALVAQHWAHAGEGWVGSTPAATIWVVGTMVANLAVAGLILLGLHRTRAAWARSGEDMPLLRPLRVLLEAQVQLAALSIIFAGVVTANPTSFATYLLQGIGSKLYPIGVVWSLYSRAYFSPPPPEDETPTEWWPSNETGATELKVKVDVETAVHTDADGHPATLPYSINRDGKGMAAGTESYPSATSESRTGSFTESVGTPPSPSSAGSVETPPSPSSAGSSPTSRRKPVPKEDDFVIV</sequence>
<dbReference type="GeneID" id="95988754"/>